<organism evidence="3 4">
    <name type="scientific">Neorhizobium turbinariae</name>
    <dbReference type="NCBI Taxonomy" id="2937795"/>
    <lineage>
        <taxon>Bacteria</taxon>
        <taxon>Pseudomonadati</taxon>
        <taxon>Pseudomonadota</taxon>
        <taxon>Alphaproteobacteria</taxon>
        <taxon>Hyphomicrobiales</taxon>
        <taxon>Rhizobiaceae</taxon>
        <taxon>Rhizobium/Agrobacterium group</taxon>
        <taxon>Neorhizobium</taxon>
    </lineage>
</organism>
<keyword evidence="1" id="KW-0472">Membrane</keyword>
<feature type="transmembrane region" description="Helical" evidence="1">
    <location>
        <begin position="119"/>
        <end position="141"/>
    </location>
</feature>
<accession>A0ABT0IMY1</accession>
<proteinExistence type="predicted"/>
<reference evidence="3 4" key="1">
    <citation type="submission" date="2022-04" db="EMBL/GenBank/DDBJ databases">
        <title>Rhizobium coralii sp. nov., isolated from coral Turbinaria peltata.</title>
        <authorList>
            <person name="Sun H."/>
        </authorList>
    </citation>
    <scope>NUCLEOTIDE SEQUENCE [LARGE SCALE GENOMIC DNA]</scope>
    <source>
        <strain evidence="3 4">NTR19</strain>
    </source>
</reference>
<dbReference type="InterPro" id="IPR009936">
    <property type="entry name" value="DUF1468"/>
</dbReference>
<protein>
    <submittedName>
        <fullName evidence="3">Tripartite tricarboxylate transporter TctB family protein</fullName>
    </submittedName>
</protein>
<feature type="transmembrane region" description="Helical" evidence="1">
    <location>
        <begin position="7"/>
        <end position="27"/>
    </location>
</feature>
<feature type="transmembrane region" description="Helical" evidence="1">
    <location>
        <begin position="39"/>
        <end position="57"/>
    </location>
</feature>
<keyword evidence="1" id="KW-0812">Transmembrane</keyword>
<evidence type="ECO:0000313" key="3">
    <source>
        <dbReference type="EMBL" id="MCK8779232.1"/>
    </source>
</evidence>
<dbReference type="RefSeq" id="WP_118852138.1">
    <property type="nucleotide sequence ID" value="NZ_JALPRY010000006.1"/>
</dbReference>
<evidence type="ECO:0000256" key="1">
    <source>
        <dbReference type="SAM" id="Phobius"/>
    </source>
</evidence>
<name>A0ABT0IMY1_9HYPH</name>
<evidence type="ECO:0000259" key="2">
    <source>
        <dbReference type="Pfam" id="PF07331"/>
    </source>
</evidence>
<sequence>MKIGQDSILGLFFAITGIVALWISIQYPLGTAGRMGPGFFPVGVSGLLVLTGIGVLVRSISSPGELLSAVKWKAVVMVPAAAVAFGLAIEPLGFFLAVLLLLVLCAATSVKFRREWKSALGALVFATLCTALFIQLIGLPIPVLGTLFK</sequence>
<keyword evidence="1" id="KW-1133">Transmembrane helix</keyword>
<feature type="domain" description="DUF1468" evidence="2">
    <location>
        <begin position="8"/>
        <end position="142"/>
    </location>
</feature>
<dbReference type="Proteomes" id="UP001202827">
    <property type="component" value="Unassembled WGS sequence"/>
</dbReference>
<dbReference type="Pfam" id="PF07331">
    <property type="entry name" value="TctB"/>
    <property type="match status" value="1"/>
</dbReference>
<dbReference type="EMBL" id="JALPRY010000006">
    <property type="protein sequence ID" value="MCK8779232.1"/>
    <property type="molecule type" value="Genomic_DNA"/>
</dbReference>
<comment type="caution">
    <text evidence="3">The sequence shown here is derived from an EMBL/GenBank/DDBJ whole genome shotgun (WGS) entry which is preliminary data.</text>
</comment>
<evidence type="ECO:0000313" key="4">
    <source>
        <dbReference type="Proteomes" id="UP001202827"/>
    </source>
</evidence>
<keyword evidence="4" id="KW-1185">Reference proteome</keyword>
<gene>
    <name evidence="3" type="ORF">M0654_04465</name>
</gene>